<proteinExistence type="inferred from homology"/>
<dbReference type="PANTHER" id="PTHR33768:SF7">
    <property type="entry name" value="CFAP97 DOMAIN CONTAINING 2"/>
    <property type="match status" value="1"/>
</dbReference>
<evidence type="ECO:0000256" key="1">
    <source>
        <dbReference type="ARBA" id="ARBA00008315"/>
    </source>
</evidence>
<dbReference type="InterPro" id="IPR029488">
    <property type="entry name" value="Hmw/CFAP97"/>
</dbReference>
<keyword evidence="3" id="KW-1185">Reference proteome</keyword>
<reference evidence="2" key="2">
    <citation type="submission" date="2025-08" db="UniProtKB">
        <authorList>
            <consortium name="Ensembl"/>
        </authorList>
    </citation>
    <scope>IDENTIFICATION</scope>
</reference>
<comment type="similarity">
    <text evidence="1">Belongs to the CFAP97 family.</text>
</comment>
<dbReference type="InterPro" id="IPR038792">
    <property type="entry name" value="CFAP97D1/2"/>
</dbReference>
<reference evidence="2" key="3">
    <citation type="submission" date="2025-09" db="UniProtKB">
        <authorList>
            <consortium name="Ensembl"/>
        </authorList>
    </citation>
    <scope>IDENTIFICATION</scope>
</reference>
<sequence>MKKQKLEEERTMKIQRENTLLSEKIIYIMRTTGGTDNRNFYVRKSLGKEQRQLELLRITKENEMILHRLNQCKPHYNVKSWHEDWIKTLKVMDSISRYPRGRSNQQKVFFPYLLKCLFFISVYQNTMKPSVSDTDNITPSDAVETSSSPVGSQLFKTQVEDLSY</sequence>
<organism evidence="2 3">
    <name type="scientific">Sphaeramia orbicularis</name>
    <name type="common">orbiculate cardinalfish</name>
    <dbReference type="NCBI Taxonomy" id="375764"/>
    <lineage>
        <taxon>Eukaryota</taxon>
        <taxon>Metazoa</taxon>
        <taxon>Chordata</taxon>
        <taxon>Craniata</taxon>
        <taxon>Vertebrata</taxon>
        <taxon>Euteleostomi</taxon>
        <taxon>Actinopterygii</taxon>
        <taxon>Neopterygii</taxon>
        <taxon>Teleostei</taxon>
        <taxon>Neoteleostei</taxon>
        <taxon>Acanthomorphata</taxon>
        <taxon>Gobiaria</taxon>
        <taxon>Kurtiformes</taxon>
        <taxon>Apogonoidei</taxon>
        <taxon>Apogonidae</taxon>
        <taxon>Apogoninae</taxon>
        <taxon>Sphaeramia</taxon>
    </lineage>
</organism>
<dbReference type="Ensembl" id="ENSSORT00005057077.1">
    <property type="protein sequence ID" value="ENSSORP00005055791.1"/>
    <property type="gene ID" value="ENSSORG00005024866.1"/>
</dbReference>
<reference evidence="2" key="1">
    <citation type="submission" date="2019-06" db="EMBL/GenBank/DDBJ databases">
        <authorList>
            <consortium name="Wellcome Sanger Institute Data Sharing"/>
        </authorList>
    </citation>
    <scope>NUCLEOTIDE SEQUENCE [LARGE SCALE GENOMIC DNA]</scope>
</reference>
<dbReference type="Proteomes" id="UP000472271">
    <property type="component" value="Chromosome 21"/>
</dbReference>
<dbReference type="PANTHER" id="PTHR33768">
    <property type="entry name" value="MIP11318P"/>
    <property type="match status" value="1"/>
</dbReference>
<name>A0A673CJL7_9TELE</name>
<evidence type="ECO:0000313" key="3">
    <source>
        <dbReference type="Proteomes" id="UP000472271"/>
    </source>
</evidence>
<protein>
    <submittedName>
        <fullName evidence="2">Si:dkey-83m22.7</fullName>
    </submittedName>
</protein>
<dbReference type="Pfam" id="PF13879">
    <property type="entry name" value="Hmw_CFAP97"/>
    <property type="match status" value="1"/>
</dbReference>
<dbReference type="AlphaFoldDB" id="A0A673CJL7"/>
<accession>A0A673CJL7</accession>
<evidence type="ECO:0000313" key="2">
    <source>
        <dbReference type="Ensembl" id="ENSSORP00005055791.1"/>
    </source>
</evidence>